<dbReference type="Proteomes" id="UP001597511">
    <property type="component" value="Unassembled WGS sequence"/>
</dbReference>
<comment type="similarity">
    <text evidence="1">Belongs to the peptidase S33 family.</text>
</comment>
<dbReference type="InterPro" id="IPR002410">
    <property type="entry name" value="Peptidase_S33"/>
</dbReference>
<evidence type="ECO:0000313" key="6">
    <source>
        <dbReference type="Proteomes" id="UP001597511"/>
    </source>
</evidence>
<dbReference type="PRINTS" id="PR00111">
    <property type="entry name" value="ABHYDROLASE"/>
</dbReference>
<keyword evidence="2 5" id="KW-0378">Hydrolase</keyword>
<gene>
    <name evidence="5" type="ORF">ACFS6H_13990</name>
</gene>
<dbReference type="EMBL" id="JBHUOZ010000003">
    <property type="protein sequence ID" value="MFD2920831.1"/>
    <property type="molecule type" value="Genomic_DNA"/>
</dbReference>
<evidence type="ECO:0000313" key="5">
    <source>
        <dbReference type="EMBL" id="MFD2920831.1"/>
    </source>
</evidence>
<dbReference type="Pfam" id="PF00561">
    <property type="entry name" value="Abhydrolase_1"/>
    <property type="match status" value="1"/>
</dbReference>
<organism evidence="5 6">
    <name type="scientific">Terrimonas rubra</name>
    <dbReference type="NCBI Taxonomy" id="1035890"/>
    <lineage>
        <taxon>Bacteria</taxon>
        <taxon>Pseudomonadati</taxon>
        <taxon>Bacteroidota</taxon>
        <taxon>Chitinophagia</taxon>
        <taxon>Chitinophagales</taxon>
        <taxon>Chitinophagaceae</taxon>
        <taxon>Terrimonas</taxon>
    </lineage>
</organism>
<reference evidence="6" key="1">
    <citation type="journal article" date="2019" name="Int. J. Syst. Evol. Microbiol.">
        <title>The Global Catalogue of Microorganisms (GCM) 10K type strain sequencing project: providing services to taxonomists for standard genome sequencing and annotation.</title>
        <authorList>
            <consortium name="The Broad Institute Genomics Platform"/>
            <consortium name="The Broad Institute Genome Sequencing Center for Infectious Disease"/>
            <person name="Wu L."/>
            <person name="Ma J."/>
        </authorList>
    </citation>
    <scope>NUCLEOTIDE SEQUENCE [LARGE SCALE GENOMIC DNA]</scope>
    <source>
        <strain evidence="6">KCTC 23299</strain>
    </source>
</reference>
<sequence>MRSARCIFLLSLLFSFQFVFTQTIYSKAYGKKADPALLYVHGGPRGNATLFEGTTAQALADKGFYVIVYDRRGEGRSIDTTATFTFREAFDDLNALLVQYELKKVTIIGHSFGGIVSTLYTEKYPEKVERLILLGALFAQQETYDHILATVSKKAVAKHDSATLHKIAAIKKLDKNGAAYRKQCYEVAADYAYFRMPYPTEESKKVNGLYENGLATQNIRNDQAPLRFYKNESRVNIDTKPVLRTIKNKGIALFAVYGKQDGIFSQKQISDIKKLVGEKRFYSIDNCSHYPFVDQQTEFIKVITQIMTAKK</sequence>
<protein>
    <submittedName>
        <fullName evidence="5">Alpha/beta fold hydrolase</fullName>
    </submittedName>
</protein>
<name>A0ABW6A7E6_9BACT</name>
<dbReference type="InterPro" id="IPR000073">
    <property type="entry name" value="AB_hydrolase_1"/>
</dbReference>
<keyword evidence="6" id="KW-1185">Reference proteome</keyword>
<dbReference type="InterPro" id="IPR029058">
    <property type="entry name" value="AB_hydrolase_fold"/>
</dbReference>
<dbReference type="PANTHER" id="PTHR43798:SF33">
    <property type="entry name" value="HYDROLASE, PUTATIVE (AFU_ORTHOLOGUE AFUA_2G14860)-RELATED"/>
    <property type="match status" value="1"/>
</dbReference>
<evidence type="ECO:0000259" key="4">
    <source>
        <dbReference type="Pfam" id="PF00561"/>
    </source>
</evidence>
<dbReference type="GO" id="GO:0016787">
    <property type="term" value="F:hydrolase activity"/>
    <property type="evidence" value="ECO:0007669"/>
    <property type="project" value="UniProtKB-KW"/>
</dbReference>
<evidence type="ECO:0000256" key="3">
    <source>
        <dbReference type="SAM" id="SignalP"/>
    </source>
</evidence>
<dbReference type="SUPFAM" id="SSF53474">
    <property type="entry name" value="alpha/beta-Hydrolases"/>
    <property type="match status" value="1"/>
</dbReference>
<proteinExistence type="inferred from homology"/>
<dbReference type="Gene3D" id="3.40.50.1820">
    <property type="entry name" value="alpha/beta hydrolase"/>
    <property type="match status" value="1"/>
</dbReference>
<dbReference type="RefSeq" id="WP_386099949.1">
    <property type="nucleotide sequence ID" value="NZ_JBHUOZ010000003.1"/>
</dbReference>
<evidence type="ECO:0000256" key="1">
    <source>
        <dbReference type="ARBA" id="ARBA00010088"/>
    </source>
</evidence>
<comment type="caution">
    <text evidence="5">The sequence shown here is derived from an EMBL/GenBank/DDBJ whole genome shotgun (WGS) entry which is preliminary data.</text>
</comment>
<feature type="chain" id="PRO_5045183433" evidence="3">
    <location>
        <begin position="22"/>
        <end position="311"/>
    </location>
</feature>
<keyword evidence="3" id="KW-0732">Signal</keyword>
<feature type="signal peptide" evidence="3">
    <location>
        <begin position="1"/>
        <end position="21"/>
    </location>
</feature>
<dbReference type="PANTHER" id="PTHR43798">
    <property type="entry name" value="MONOACYLGLYCEROL LIPASE"/>
    <property type="match status" value="1"/>
</dbReference>
<dbReference type="InterPro" id="IPR050266">
    <property type="entry name" value="AB_hydrolase_sf"/>
</dbReference>
<dbReference type="PRINTS" id="PR00793">
    <property type="entry name" value="PROAMNOPTASE"/>
</dbReference>
<feature type="domain" description="AB hydrolase-1" evidence="4">
    <location>
        <begin position="35"/>
        <end position="147"/>
    </location>
</feature>
<evidence type="ECO:0000256" key="2">
    <source>
        <dbReference type="ARBA" id="ARBA00022801"/>
    </source>
</evidence>
<accession>A0ABW6A7E6</accession>